<name>A0ABW3WE00_9RHOO</name>
<dbReference type="PANTHER" id="PTHR39966:SF1">
    <property type="entry name" value="HEMERYTHRIN-LIKE DOMAIN-CONTAINING PROTEIN"/>
    <property type="match status" value="1"/>
</dbReference>
<dbReference type="Proteomes" id="UP001597158">
    <property type="component" value="Unassembled WGS sequence"/>
</dbReference>
<dbReference type="Pfam" id="PF01814">
    <property type="entry name" value="Hemerythrin"/>
    <property type="match status" value="1"/>
</dbReference>
<organism evidence="2 3">
    <name type="scientific">Thauera mechernichensis</name>
    <dbReference type="NCBI Taxonomy" id="82788"/>
    <lineage>
        <taxon>Bacteria</taxon>
        <taxon>Pseudomonadati</taxon>
        <taxon>Pseudomonadota</taxon>
        <taxon>Betaproteobacteria</taxon>
        <taxon>Rhodocyclales</taxon>
        <taxon>Zoogloeaceae</taxon>
        <taxon>Thauera</taxon>
    </lineage>
</organism>
<keyword evidence="3" id="KW-1185">Reference proteome</keyword>
<dbReference type="Gene3D" id="1.20.120.520">
    <property type="entry name" value="nmb1532 protein domain like"/>
    <property type="match status" value="1"/>
</dbReference>
<protein>
    <submittedName>
        <fullName evidence="2">Hemerythrin domain-containing protein</fullName>
    </submittedName>
</protein>
<dbReference type="EMBL" id="JBHTMC010000020">
    <property type="protein sequence ID" value="MFD1263724.1"/>
    <property type="molecule type" value="Genomic_DNA"/>
</dbReference>
<dbReference type="InterPro" id="IPR012312">
    <property type="entry name" value="Hemerythrin-like"/>
</dbReference>
<feature type="domain" description="Hemerythrin-like" evidence="1">
    <location>
        <begin position="6"/>
        <end position="141"/>
    </location>
</feature>
<evidence type="ECO:0000313" key="3">
    <source>
        <dbReference type="Proteomes" id="UP001597158"/>
    </source>
</evidence>
<sequence>MTIKSLDIIHDEHRALAAMLSGLRSIASGIEAGRLKPDYDLLESMIEYIDKVPEKVHHPKEDQYLFAKLRQRCAEALPVIERLETEHRQGDARMATLRDALASYRQQGEAGFQGYHEALKTYIEQEWKHMNTEEREVFPLAKAHLTAEDWAEIDAAFLSNQNPWEGAAGEYRALFSKIVNIAPAPVGLGG</sequence>
<proteinExistence type="predicted"/>
<accession>A0ABW3WE00</accession>
<comment type="caution">
    <text evidence="2">The sequence shown here is derived from an EMBL/GenBank/DDBJ whole genome shotgun (WGS) entry which is preliminary data.</text>
</comment>
<evidence type="ECO:0000313" key="2">
    <source>
        <dbReference type="EMBL" id="MFD1263724.1"/>
    </source>
</evidence>
<evidence type="ECO:0000259" key="1">
    <source>
        <dbReference type="Pfam" id="PF01814"/>
    </source>
</evidence>
<reference evidence="3" key="1">
    <citation type="journal article" date="2019" name="Int. J. Syst. Evol. Microbiol.">
        <title>The Global Catalogue of Microorganisms (GCM) 10K type strain sequencing project: providing services to taxonomists for standard genome sequencing and annotation.</title>
        <authorList>
            <consortium name="The Broad Institute Genomics Platform"/>
            <consortium name="The Broad Institute Genome Sequencing Center for Infectious Disease"/>
            <person name="Wu L."/>
            <person name="Ma J."/>
        </authorList>
    </citation>
    <scope>NUCLEOTIDE SEQUENCE [LARGE SCALE GENOMIC DNA]</scope>
    <source>
        <strain evidence="3">CCUG 48884</strain>
    </source>
</reference>
<gene>
    <name evidence="2" type="ORF">ACFQ4M_09020</name>
</gene>
<dbReference type="CDD" id="cd12108">
    <property type="entry name" value="Hr-like"/>
    <property type="match status" value="1"/>
</dbReference>
<dbReference type="RefSeq" id="WP_002939601.1">
    <property type="nucleotide sequence ID" value="NZ_JARQZE010000005.1"/>
</dbReference>
<dbReference type="PANTHER" id="PTHR39966">
    <property type="entry name" value="BLL2471 PROTEIN-RELATED"/>
    <property type="match status" value="1"/>
</dbReference>